<keyword evidence="8" id="KW-0496">Mitochondrion</keyword>
<comment type="caution">
    <text evidence="14">The sequence shown here is derived from an EMBL/GenBank/DDBJ whole genome shotgun (WGS) entry which is preliminary data.</text>
</comment>
<dbReference type="EC" id="2.7.7.6" evidence="11"/>
<dbReference type="GO" id="GO:0006390">
    <property type="term" value="P:mitochondrial transcription"/>
    <property type="evidence" value="ECO:0007669"/>
    <property type="project" value="TreeGrafter"/>
</dbReference>
<dbReference type="GO" id="GO:0001018">
    <property type="term" value="F:mitochondrial promoter sequence-specific DNA binding"/>
    <property type="evidence" value="ECO:0007669"/>
    <property type="project" value="TreeGrafter"/>
</dbReference>
<sequence length="1387" mass="155205">MFVVRSGLVRQTAPARRLLLRPITTCSGSSPDARPWRRKDYRALVGFERNLATAQDSHSSTPFETPLPPGMSSPYLNAERPLYELRPLDATSPIMVEDPQEIELPKTRANSQGIPGDVEELLSVFNACIQVGRLNRASLVLKRFATLKALPPQHLMQLHNRYLQARIAQLETEPGVDNAEEIHRWFESQIVGKGGLTPDPQTIAYMIKAALLTAHDKKRTKLITRYVSLMPQQTAMEALAWELDDEVLSAEDLASISEICPDLVVPEDISTLFDAAQVGEVDADIDGLPVEMEEISSQERWNSSSVSSSSGSSVPPVLPTPQKGVGLETLRQSLSLFDDIPEGRDIASLPLRERREVQARLEKDCVDAAITRWRDENESLNKLGLNSALPTLGSKLSEWHSELERYLEKEFDMIAEAELAEKKSLDDTSRCLYGPHMMQSTPSRLAAVTILSVLSQLSMMGAGRPLPLAHLVTAVARVAEEDIRTKLMAEAMPALKKKQDQKETKLLLRQSLSKAKKRKEAAASAEQAYLPMEPWERTWPVTVRTKVGAVLVMGLMESAKITIVREHPETKELVSQSQPAFSHTIQLKKGKKVGALLPNKALVDLLRKEPRAEVLARHLPMVVEPEPWTKFDKGGFLEHSSPFVRLKGGERDQKIYAEAAIARGDMEQMFRGLDVLGKTAWKINRAVFDVMLEAWNSGKELANFPPLNPEIPVPPEPESTDDPMKRRAWIRAVKAAENDKSGMHSVRCFMNFQLEIARAFRDQTFYFPHNIDFRGRAYPIPTYLNHMGADHMRGVLLFAKGKELGESGLRWLKVHTSNVFGFDKASLQEREDFTTQNLENIFDSAENPLGGKRWWLTAEDPWQCLAACFELKAAYSLPDPTKYVSYLPVHQDGTCNGLQHYAALGGDTWGAQQVNLLPGERPADVYSAVADLVKEGIAKDLKLGNEFAKALDGKITRKVVKQTVMTNVYGVTFVGAKKQVLKQLDALYPELSAQCGIDTMLLASYIATKIFGGLSTMFRGAHDIQTWLGEVGGRVCRSLTPEQLDRIAQDPSCMRINKSSRKNPATETEELTSMFRSTLVWTTPLRMPVCQPYRSSSTRTVTTCLQNLILTDDSRTDPVNRRKQLQAFPPNFIHSLDASHMMLSALECHAHGLTFAAVHDSFWTHAADVDVMNDALRDAFIRMHSEDIVGRLKAEFETRYRGCLYLAKTTAKSELGKQITALRKAKQNKTPGLKEELLQEKLRQDLLRSADPEEVKRGKEMITPASLFEVIGEEDLMTSIEPEEEAEEAPAIAAEVDDLDGGLDSLEDAEVKEPSLAETIQEKHTTRLRELQGSNYFKMELEGKQRKPPARARAAELSFWLPLTFPALPKKGDFDVKQLKKSKYFFS</sequence>
<evidence type="ECO:0000256" key="4">
    <source>
        <dbReference type="ARBA" id="ARBA00022478"/>
    </source>
</evidence>
<evidence type="ECO:0000256" key="2">
    <source>
        <dbReference type="ARBA" id="ARBA00004173"/>
    </source>
</evidence>
<evidence type="ECO:0000256" key="8">
    <source>
        <dbReference type="ARBA" id="ARBA00023128"/>
    </source>
</evidence>
<keyword evidence="5 11" id="KW-0808">Transferase</keyword>
<gene>
    <name evidence="14" type="ORF">QBC38DRAFT_478541</name>
</gene>
<keyword evidence="7" id="KW-0809">Transit peptide</keyword>
<dbReference type="Gene3D" id="1.10.287.280">
    <property type="match status" value="1"/>
</dbReference>
<evidence type="ECO:0000256" key="1">
    <source>
        <dbReference type="ARBA" id="ARBA00004026"/>
    </source>
</evidence>
<dbReference type="InterPro" id="IPR029262">
    <property type="entry name" value="RPOL_N"/>
</dbReference>
<dbReference type="InterPro" id="IPR046950">
    <property type="entry name" value="DNA-dir_Rpol_C_phage-type"/>
</dbReference>
<keyword evidence="6 11" id="KW-0548">Nucleotidyltransferase</keyword>
<evidence type="ECO:0000256" key="12">
    <source>
        <dbReference type="SAM" id="MobiDB-lite"/>
    </source>
</evidence>
<dbReference type="EMBL" id="MU865335">
    <property type="protein sequence ID" value="KAK4227188.1"/>
    <property type="molecule type" value="Genomic_DNA"/>
</dbReference>
<feature type="compositionally biased region" description="Low complexity" evidence="12">
    <location>
        <begin position="298"/>
        <end position="313"/>
    </location>
</feature>
<evidence type="ECO:0000313" key="15">
    <source>
        <dbReference type="Proteomes" id="UP001301958"/>
    </source>
</evidence>
<dbReference type="PANTHER" id="PTHR10102:SF0">
    <property type="entry name" value="DNA-DIRECTED RNA POLYMERASE, MITOCHONDRIAL"/>
    <property type="match status" value="1"/>
</dbReference>
<evidence type="ECO:0000256" key="5">
    <source>
        <dbReference type="ARBA" id="ARBA00022679"/>
    </source>
</evidence>
<keyword evidence="9 11" id="KW-0804">Transcription</keyword>
<dbReference type="Proteomes" id="UP001301958">
    <property type="component" value="Unassembled WGS sequence"/>
</dbReference>
<dbReference type="InterPro" id="IPR037159">
    <property type="entry name" value="RNA_POL_N_sf"/>
</dbReference>
<dbReference type="SUPFAM" id="SSF56672">
    <property type="entry name" value="DNA/RNA polymerases"/>
    <property type="match status" value="1"/>
</dbReference>
<evidence type="ECO:0000256" key="9">
    <source>
        <dbReference type="ARBA" id="ARBA00023163"/>
    </source>
</evidence>
<dbReference type="Gene3D" id="1.10.150.20">
    <property type="entry name" value="5' to 3' exonuclease, C-terminal subdomain"/>
    <property type="match status" value="1"/>
</dbReference>
<dbReference type="GO" id="GO:0034245">
    <property type="term" value="C:mitochondrial DNA-directed RNA polymerase complex"/>
    <property type="evidence" value="ECO:0007669"/>
    <property type="project" value="TreeGrafter"/>
</dbReference>
<dbReference type="FunFam" id="1.10.150.20:FF:000041">
    <property type="entry name" value="DNA-directed RNA polymerase"/>
    <property type="match status" value="1"/>
</dbReference>
<evidence type="ECO:0000313" key="14">
    <source>
        <dbReference type="EMBL" id="KAK4227188.1"/>
    </source>
</evidence>
<dbReference type="GO" id="GO:0003899">
    <property type="term" value="F:DNA-directed RNA polymerase activity"/>
    <property type="evidence" value="ECO:0007669"/>
    <property type="project" value="UniProtKB-EC"/>
</dbReference>
<dbReference type="PROSITE" id="PS00489">
    <property type="entry name" value="RNA_POL_PHAGE_2"/>
    <property type="match status" value="1"/>
</dbReference>
<feature type="region of interest" description="Disordered" evidence="12">
    <location>
        <begin position="294"/>
        <end position="322"/>
    </location>
</feature>
<evidence type="ECO:0000256" key="6">
    <source>
        <dbReference type="ARBA" id="ARBA00022695"/>
    </source>
</evidence>
<dbReference type="Pfam" id="PF00940">
    <property type="entry name" value="RNA_pol"/>
    <property type="match status" value="1"/>
</dbReference>
<keyword evidence="15" id="KW-1185">Reference proteome</keyword>
<evidence type="ECO:0000256" key="11">
    <source>
        <dbReference type="RuleBase" id="RU003805"/>
    </source>
</evidence>
<dbReference type="PROSITE" id="PS00900">
    <property type="entry name" value="RNA_POL_PHAGE_1"/>
    <property type="match status" value="1"/>
</dbReference>
<reference evidence="14" key="2">
    <citation type="submission" date="2023-05" db="EMBL/GenBank/DDBJ databases">
        <authorList>
            <consortium name="Lawrence Berkeley National Laboratory"/>
            <person name="Steindorff A."/>
            <person name="Hensen N."/>
            <person name="Bonometti L."/>
            <person name="Westerberg I."/>
            <person name="Brannstrom I.O."/>
            <person name="Guillou S."/>
            <person name="Cros-Aarteil S."/>
            <person name="Calhoun S."/>
            <person name="Haridas S."/>
            <person name="Kuo A."/>
            <person name="Mondo S."/>
            <person name="Pangilinan J."/>
            <person name="Riley R."/>
            <person name="Labutti K."/>
            <person name="Andreopoulos B."/>
            <person name="Lipzen A."/>
            <person name="Chen C."/>
            <person name="Yanf M."/>
            <person name="Daum C."/>
            <person name="Ng V."/>
            <person name="Clum A."/>
            <person name="Ohm R."/>
            <person name="Martin F."/>
            <person name="Silar P."/>
            <person name="Natvig D."/>
            <person name="Lalanne C."/>
            <person name="Gautier V."/>
            <person name="Ament-Velasquez S.L."/>
            <person name="Kruys A."/>
            <person name="Hutchinson M.I."/>
            <person name="Powell A.J."/>
            <person name="Barry K."/>
            <person name="Miller A.N."/>
            <person name="Grigoriev I.V."/>
            <person name="Debuchy R."/>
            <person name="Gladieux P."/>
            <person name="Thoren M.H."/>
            <person name="Johannesson H."/>
        </authorList>
    </citation>
    <scope>NUCLEOTIDE SEQUENCE</scope>
    <source>
        <strain evidence="14">CBS 990.96</strain>
    </source>
</reference>
<comment type="function">
    <text evidence="1 11">DNA-dependent RNA polymerase catalyzes the transcription of DNA into RNA using the four ribonucleoside triphosphates as substrates.</text>
</comment>
<dbReference type="InterPro" id="IPR024075">
    <property type="entry name" value="DNA-dir_RNA_pol_helix_hairp_sf"/>
</dbReference>
<comment type="subcellular location">
    <subcellularLocation>
        <location evidence="2">Mitochondrion</location>
    </subcellularLocation>
</comment>
<comment type="catalytic activity">
    <reaction evidence="10 11">
        <text>RNA(n) + a ribonucleoside 5'-triphosphate = RNA(n+1) + diphosphate</text>
        <dbReference type="Rhea" id="RHEA:21248"/>
        <dbReference type="Rhea" id="RHEA-COMP:14527"/>
        <dbReference type="Rhea" id="RHEA-COMP:17342"/>
        <dbReference type="ChEBI" id="CHEBI:33019"/>
        <dbReference type="ChEBI" id="CHEBI:61557"/>
        <dbReference type="ChEBI" id="CHEBI:140395"/>
        <dbReference type="EC" id="2.7.7.6"/>
    </reaction>
</comment>
<dbReference type="Gene3D" id="1.10.1320.10">
    <property type="entry name" value="DNA-directed RNA polymerase, N-terminal domain"/>
    <property type="match status" value="1"/>
</dbReference>
<dbReference type="Pfam" id="PF14700">
    <property type="entry name" value="RPOL_N"/>
    <property type="match status" value="1"/>
</dbReference>
<dbReference type="Gene3D" id="1.10.287.260">
    <property type="match status" value="1"/>
</dbReference>
<name>A0AAN7BPL5_9PEZI</name>
<accession>A0AAN7BPL5</accession>
<organism evidence="14 15">
    <name type="scientific">Podospora fimiseda</name>
    <dbReference type="NCBI Taxonomy" id="252190"/>
    <lineage>
        <taxon>Eukaryota</taxon>
        <taxon>Fungi</taxon>
        <taxon>Dikarya</taxon>
        <taxon>Ascomycota</taxon>
        <taxon>Pezizomycotina</taxon>
        <taxon>Sordariomycetes</taxon>
        <taxon>Sordariomycetidae</taxon>
        <taxon>Sordariales</taxon>
        <taxon>Podosporaceae</taxon>
        <taxon>Podospora</taxon>
    </lineage>
</organism>
<dbReference type="SMART" id="SM01311">
    <property type="entry name" value="RPOL_N"/>
    <property type="match status" value="1"/>
</dbReference>
<evidence type="ECO:0000256" key="10">
    <source>
        <dbReference type="ARBA" id="ARBA00048552"/>
    </source>
</evidence>
<proteinExistence type="inferred from homology"/>
<dbReference type="InterPro" id="IPR002092">
    <property type="entry name" value="DNA-dir_Rpol_phage-type"/>
</dbReference>
<feature type="domain" description="DNA-directed RNA polymerase N-terminal" evidence="13">
    <location>
        <begin position="356"/>
        <end position="678"/>
    </location>
</feature>
<dbReference type="FunFam" id="1.10.287.280:FF:000001">
    <property type="entry name" value="DNA-directed RNA polymerase"/>
    <property type="match status" value="1"/>
</dbReference>
<dbReference type="InterPro" id="IPR043502">
    <property type="entry name" value="DNA/RNA_pol_sf"/>
</dbReference>
<reference evidence="14" key="1">
    <citation type="journal article" date="2023" name="Mol. Phylogenet. Evol.">
        <title>Genome-scale phylogeny and comparative genomics of the fungal order Sordariales.</title>
        <authorList>
            <person name="Hensen N."/>
            <person name="Bonometti L."/>
            <person name="Westerberg I."/>
            <person name="Brannstrom I.O."/>
            <person name="Guillou S."/>
            <person name="Cros-Aarteil S."/>
            <person name="Calhoun S."/>
            <person name="Haridas S."/>
            <person name="Kuo A."/>
            <person name="Mondo S."/>
            <person name="Pangilinan J."/>
            <person name="Riley R."/>
            <person name="LaButti K."/>
            <person name="Andreopoulos B."/>
            <person name="Lipzen A."/>
            <person name="Chen C."/>
            <person name="Yan M."/>
            <person name="Daum C."/>
            <person name="Ng V."/>
            <person name="Clum A."/>
            <person name="Steindorff A."/>
            <person name="Ohm R.A."/>
            <person name="Martin F."/>
            <person name="Silar P."/>
            <person name="Natvig D.O."/>
            <person name="Lalanne C."/>
            <person name="Gautier V."/>
            <person name="Ament-Velasquez S.L."/>
            <person name="Kruys A."/>
            <person name="Hutchinson M.I."/>
            <person name="Powell A.J."/>
            <person name="Barry K."/>
            <person name="Miller A.N."/>
            <person name="Grigoriev I.V."/>
            <person name="Debuchy R."/>
            <person name="Gladieux P."/>
            <person name="Hiltunen Thoren M."/>
            <person name="Johannesson H."/>
        </authorList>
    </citation>
    <scope>NUCLEOTIDE SEQUENCE</scope>
    <source>
        <strain evidence="14">CBS 990.96</strain>
    </source>
</reference>
<protein>
    <recommendedName>
        <fullName evidence="11">DNA-directed RNA polymerase</fullName>
        <ecNumber evidence="11">2.7.7.6</ecNumber>
    </recommendedName>
</protein>
<evidence type="ECO:0000256" key="3">
    <source>
        <dbReference type="ARBA" id="ARBA00009493"/>
    </source>
</evidence>
<evidence type="ECO:0000259" key="13">
    <source>
        <dbReference type="SMART" id="SM01311"/>
    </source>
</evidence>
<dbReference type="PANTHER" id="PTHR10102">
    <property type="entry name" value="DNA-DIRECTED RNA POLYMERASE, MITOCHONDRIAL"/>
    <property type="match status" value="1"/>
</dbReference>
<evidence type="ECO:0000256" key="7">
    <source>
        <dbReference type="ARBA" id="ARBA00022946"/>
    </source>
</evidence>
<comment type="similarity">
    <text evidence="3 11">Belongs to the phage and mitochondrial RNA polymerase family.</text>
</comment>
<keyword evidence="4 11" id="KW-0240">DNA-directed RNA polymerase</keyword>